<accession>A0A8J3HT72</accession>
<dbReference type="EC" id="1.14.-.-" evidence="1"/>
<sequence length="271" mass="31107">MEFVIATFYRFVELSNYYDMKNRLAGFCKNIGLKGTILLAEEGINSTISGTKSAIDDFFRFLDLDDRLCNLKWQKTYASFQPFGKMKVRLKKEIVTLGVSDLSPSLKGEYIEPENWDDFISSPDVYVIDTRNEYEIKLGKFSNAINPNTQNFRDFPKWAEFWMQDKSKNKSKIAMYCTGGVRCEKSTTYMKSLGFKQVYHLKGGIINYLAKKQNSNNTWQGECFVFDDRVAVSNSLLPSDEIKCISCAQKVTTDELKSVPHGQVICYHCKS</sequence>
<keyword evidence="1" id="KW-0560">Oxidoreductase</keyword>
<keyword evidence="4" id="KW-1185">Reference proteome</keyword>
<proteinExistence type="inferred from homology"/>
<dbReference type="PANTHER" id="PTHR43268:SF3">
    <property type="entry name" value="RHODANESE-LIKE DOMAIN-CONTAINING PROTEIN 7-RELATED"/>
    <property type="match status" value="1"/>
</dbReference>
<feature type="domain" description="Rhodanese" evidence="2">
    <location>
        <begin position="121"/>
        <end position="217"/>
    </location>
</feature>
<dbReference type="EMBL" id="BNGU01000036">
    <property type="protein sequence ID" value="GHM59813.1"/>
    <property type="molecule type" value="Genomic_DNA"/>
</dbReference>
<dbReference type="CDD" id="cd01518">
    <property type="entry name" value="RHOD_YceA"/>
    <property type="match status" value="1"/>
</dbReference>
<dbReference type="Proteomes" id="UP000637906">
    <property type="component" value="Unassembled WGS sequence"/>
</dbReference>
<dbReference type="AlphaFoldDB" id="A0A8J3HT72"/>
<comment type="function">
    <text evidence="1">Catalyzes oxygen-dependent 5-hydroxyuridine (ho5U) modification at position 34 in tRNAs.</text>
</comment>
<gene>
    <name evidence="1" type="primary">trhO</name>
    <name evidence="3" type="ORF">sL5_08060</name>
</gene>
<dbReference type="GO" id="GO:0016705">
    <property type="term" value="F:oxidoreductase activity, acting on paired donors, with incorporation or reduction of molecular oxygen"/>
    <property type="evidence" value="ECO:0007669"/>
    <property type="project" value="UniProtKB-UniRule"/>
</dbReference>
<dbReference type="HAMAP" id="MF_00469">
    <property type="entry name" value="TrhO"/>
    <property type="match status" value="1"/>
</dbReference>
<comment type="caution">
    <text evidence="3">The sequence shown here is derived from an EMBL/GenBank/DDBJ whole genome shotgun (WGS) entry which is preliminary data.</text>
</comment>
<keyword evidence="1" id="KW-0819">tRNA processing</keyword>
<dbReference type="Gene3D" id="3.30.70.100">
    <property type="match status" value="1"/>
</dbReference>
<evidence type="ECO:0000313" key="3">
    <source>
        <dbReference type="EMBL" id="GHM59813.1"/>
    </source>
</evidence>
<comment type="catalytic activity">
    <reaction evidence="1">
        <text>uridine(34) in tRNA + AH2 + O2 = 5-hydroxyuridine(34) in tRNA + A + H2O</text>
        <dbReference type="Rhea" id="RHEA:64224"/>
        <dbReference type="Rhea" id="RHEA-COMP:11727"/>
        <dbReference type="Rhea" id="RHEA-COMP:13381"/>
        <dbReference type="ChEBI" id="CHEBI:13193"/>
        <dbReference type="ChEBI" id="CHEBI:15377"/>
        <dbReference type="ChEBI" id="CHEBI:15379"/>
        <dbReference type="ChEBI" id="CHEBI:17499"/>
        <dbReference type="ChEBI" id="CHEBI:65315"/>
        <dbReference type="ChEBI" id="CHEBI:136877"/>
    </reaction>
</comment>
<dbReference type="InterPro" id="IPR001763">
    <property type="entry name" value="Rhodanese-like_dom"/>
</dbReference>
<dbReference type="InterPro" id="IPR036873">
    <property type="entry name" value="Rhodanese-like_dom_sf"/>
</dbReference>
<evidence type="ECO:0000313" key="4">
    <source>
        <dbReference type="Proteomes" id="UP000637906"/>
    </source>
</evidence>
<dbReference type="InterPro" id="IPR020936">
    <property type="entry name" value="TrhO"/>
</dbReference>
<organism evidence="3 4">
    <name type="scientific">Candidatus Mesenet longicola</name>
    <dbReference type="NCBI Taxonomy" id="1892558"/>
    <lineage>
        <taxon>Bacteria</taxon>
        <taxon>Pseudomonadati</taxon>
        <taxon>Pseudomonadota</taxon>
        <taxon>Alphaproteobacteria</taxon>
        <taxon>Rickettsiales</taxon>
        <taxon>Anaplasmataceae</taxon>
        <taxon>Candidatus Mesenet</taxon>
    </lineage>
</organism>
<name>A0A8J3HT72_9RICK</name>
<dbReference type="PROSITE" id="PS50206">
    <property type="entry name" value="RHODANESE_3"/>
    <property type="match status" value="1"/>
</dbReference>
<protein>
    <recommendedName>
        <fullName evidence="1">tRNA uridine(34) hydroxylase</fullName>
        <ecNumber evidence="1">1.14.-.-</ecNumber>
    </recommendedName>
    <alternativeName>
        <fullName evidence="1">tRNA hydroxylation protein O</fullName>
    </alternativeName>
</protein>
<dbReference type="PANTHER" id="PTHR43268">
    <property type="entry name" value="THIOSULFATE SULFURTRANSFERASE/RHODANESE-LIKE DOMAIN-CONTAINING PROTEIN 2"/>
    <property type="match status" value="1"/>
</dbReference>
<dbReference type="NCBIfam" id="NF001136">
    <property type="entry name" value="PRK00142.1-4"/>
    <property type="match status" value="1"/>
</dbReference>
<comment type="similarity">
    <text evidence="1">Belongs to the TrhO family.</text>
</comment>
<evidence type="ECO:0000259" key="2">
    <source>
        <dbReference type="PROSITE" id="PS50206"/>
    </source>
</evidence>
<evidence type="ECO:0000256" key="1">
    <source>
        <dbReference type="HAMAP-Rule" id="MF_00469"/>
    </source>
</evidence>
<dbReference type="SMART" id="SM00450">
    <property type="entry name" value="RHOD"/>
    <property type="match status" value="1"/>
</dbReference>
<dbReference type="GO" id="GO:0006400">
    <property type="term" value="P:tRNA modification"/>
    <property type="evidence" value="ECO:0007669"/>
    <property type="project" value="UniProtKB-UniRule"/>
</dbReference>
<dbReference type="Pfam" id="PF17773">
    <property type="entry name" value="UPF0176_N"/>
    <property type="match status" value="1"/>
</dbReference>
<dbReference type="Pfam" id="PF00581">
    <property type="entry name" value="Rhodanese"/>
    <property type="match status" value="1"/>
</dbReference>
<dbReference type="Gene3D" id="3.40.250.10">
    <property type="entry name" value="Rhodanese-like domain"/>
    <property type="match status" value="1"/>
</dbReference>
<reference evidence="3 4" key="1">
    <citation type="journal article" date="2021" name="Microb. Ecol.">
        <title>Candidatus Mesenet longicola: Novel Endosymbionts of Brontispa longissima that Induce Cytoplasmic Incompatibility.</title>
        <authorList>
            <person name="Takano S."/>
            <person name="Gotoh Y."/>
            <person name="Hayashi T."/>
        </authorList>
    </citation>
    <scope>NUCLEOTIDE SEQUENCE [LARGE SCALE GENOMIC DNA]</scope>
    <source>
        <strain evidence="3">L5</strain>
    </source>
</reference>
<dbReference type="SUPFAM" id="SSF52821">
    <property type="entry name" value="Rhodanese/Cell cycle control phosphatase"/>
    <property type="match status" value="1"/>
</dbReference>
<dbReference type="InterPro" id="IPR040503">
    <property type="entry name" value="TRHO_N"/>
</dbReference>